<dbReference type="Proteomes" id="UP001160148">
    <property type="component" value="Unassembled WGS sequence"/>
</dbReference>
<evidence type="ECO:0000256" key="3">
    <source>
        <dbReference type="ARBA" id="ARBA00023015"/>
    </source>
</evidence>
<feature type="domain" description="Myb/SANT-like DNA-binding" evidence="6">
    <location>
        <begin position="6"/>
        <end position="80"/>
    </location>
</feature>
<comment type="function">
    <text evidence="5">Involved in transvection phenomena (= synapsis-dependent gene expression), where the synaptic pairing of chromosomes carrying genes with which zeste interacts influences the expression of these genes. Zeste binds to DNA and stimulates transcription from a nearby promoter.</text>
</comment>
<evidence type="ECO:0000256" key="5">
    <source>
        <dbReference type="ARBA" id="ARBA00025466"/>
    </source>
</evidence>
<evidence type="ECO:0000256" key="1">
    <source>
        <dbReference type="ARBA" id="ARBA00011764"/>
    </source>
</evidence>
<dbReference type="Pfam" id="PF13873">
    <property type="entry name" value="Myb_DNA-bind_5"/>
    <property type="match status" value="1"/>
</dbReference>
<comment type="subunit">
    <text evidence="1">Self-associates forming complexes of several hundred monomers.</text>
</comment>
<sequence length="84" mass="9586">MMAKRRSKNVSDAEKDILLQLIQPRLNVIENIKTDGATNKMKFSVWEDITVSYNALQTSGQRTSGQLKAMFDVMKRKTKKGQKP</sequence>
<organism evidence="7 8">
    <name type="scientific">Macrosiphum euphorbiae</name>
    <name type="common">potato aphid</name>
    <dbReference type="NCBI Taxonomy" id="13131"/>
    <lineage>
        <taxon>Eukaryota</taxon>
        <taxon>Metazoa</taxon>
        <taxon>Ecdysozoa</taxon>
        <taxon>Arthropoda</taxon>
        <taxon>Hexapoda</taxon>
        <taxon>Insecta</taxon>
        <taxon>Pterygota</taxon>
        <taxon>Neoptera</taxon>
        <taxon>Paraneoptera</taxon>
        <taxon>Hemiptera</taxon>
        <taxon>Sternorrhyncha</taxon>
        <taxon>Aphidomorpha</taxon>
        <taxon>Aphidoidea</taxon>
        <taxon>Aphididae</taxon>
        <taxon>Macrosiphini</taxon>
        <taxon>Macrosiphum</taxon>
    </lineage>
</organism>
<evidence type="ECO:0000256" key="4">
    <source>
        <dbReference type="ARBA" id="ARBA00023163"/>
    </source>
</evidence>
<evidence type="ECO:0000313" key="7">
    <source>
        <dbReference type="EMBL" id="CAI6357169.1"/>
    </source>
</evidence>
<gene>
    <name evidence="7" type="ORF">MEUPH1_LOCUS12823</name>
</gene>
<accession>A0AAV0WMD5</accession>
<keyword evidence="3" id="KW-0805">Transcription regulation</keyword>
<evidence type="ECO:0000256" key="2">
    <source>
        <dbReference type="ARBA" id="ARBA00016807"/>
    </source>
</evidence>
<evidence type="ECO:0000313" key="8">
    <source>
        <dbReference type="Proteomes" id="UP001160148"/>
    </source>
</evidence>
<proteinExistence type="predicted"/>
<reference evidence="7 8" key="1">
    <citation type="submission" date="2023-01" db="EMBL/GenBank/DDBJ databases">
        <authorList>
            <person name="Whitehead M."/>
        </authorList>
    </citation>
    <scope>NUCLEOTIDE SEQUENCE [LARGE SCALE GENOMIC DNA]</scope>
</reference>
<dbReference type="EMBL" id="CARXXK010000002">
    <property type="protein sequence ID" value="CAI6357169.1"/>
    <property type="molecule type" value="Genomic_DNA"/>
</dbReference>
<dbReference type="PANTHER" id="PTHR21411">
    <property type="entry name" value="APONTIC"/>
    <property type="match status" value="1"/>
</dbReference>
<evidence type="ECO:0000259" key="6">
    <source>
        <dbReference type="Pfam" id="PF13873"/>
    </source>
</evidence>
<dbReference type="InterPro" id="IPR028002">
    <property type="entry name" value="Myb_DNA-bind_5"/>
</dbReference>
<protein>
    <recommendedName>
        <fullName evidence="2">Regulatory protein zeste</fullName>
    </recommendedName>
</protein>
<name>A0AAV0WMD5_9HEMI</name>
<comment type="caution">
    <text evidence="7">The sequence shown here is derived from an EMBL/GenBank/DDBJ whole genome shotgun (WGS) entry which is preliminary data.</text>
</comment>
<dbReference type="AlphaFoldDB" id="A0AAV0WMD5"/>
<keyword evidence="4" id="KW-0804">Transcription</keyword>
<keyword evidence="8" id="KW-1185">Reference proteome</keyword>
<dbReference type="PANTHER" id="PTHR21411:SF0">
    <property type="entry name" value="REGULATORY PROTEIN ZESTE"/>
    <property type="match status" value="1"/>
</dbReference>